<accession>A0A4D8RS58</accession>
<evidence type="ECO:0000313" key="2">
    <source>
        <dbReference type="Proteomes" id="UP000298693"/>
    </source>
</evidence>
<dbReference type="Proteomes" id="UP000298693">
    <property type="component" value="Plasmid p3"/>
</dbReference>
<dbReference type="EMBL" id="CP032349">
    <property type="protein sequence ID" value="QCO19532.1"/>
    <property type="molecule type" value="Genomic_DNA"/>
</dbReference>
<geneLocation type="plasmid" evidence="1">
    <name>p3</name>
</geneLocation>
<dbReference type="RefSeq" id="WP_137143361.1">
    <property type="nucleotide sequence ID" value="NZ_CP032349.1"/>
</dbReference>
<sequence>MSRRSLSITEAEAGRPHPAVEAAALALIRAIAEAGLSGKFLDITTVLTPREGGVCRWSGLPASGSGIPLKGQL</sequence>
<gene>
    <name evidence="1" type="ORF">D3869_30290</name>
</gene>
<organism evidence="1 2">
    <name type="scientific">Azospirillum brasilense</name>
    <dbReference type="NCBI Taxonomy" id="192"/>
    <lineage>
        <taxon>Bacteria</taxon>
        <taxon>Pseudomonadati</taxon>
        <taxon>Pseudomonadota</taxon>
        <taxon>Alphaproteobacteria</taxon>
        <taxon>Rhodospirillales</taxon>
        <taxon>Azospirillaceae</taxon>
        <taxon>Azospirillum</taxon>
    </lineage>
</organism>
<reference evidence="1 2" key="1">
    <citation type="submission" date="2018-09" db="EMBL/GenBank/DDBJ databases">
        <title>Whole genome based analysis of evolution and adaptive divergence in Indian and Brazilian strains of Azospirillum brasilense.</title>
        <authorList>
            <person name="Singh C."/>
            <person name="Tripathi A.K."/>
        </authorList>
    </citation>
    <scope>NUCLEOTIDE SEQUENCE [LARGE SCALE GENOMIC DNA]</scope>
    <source>
        <strain evidence="1 2">MTCC4039</strain>
        <plasmid evidence="1 2">p3</plasmid>
    </source>
</reference>
<name>A0A4D8RS58_AZOBR</name>
<dbReference type="AlphaFoldDB" id="A0A4D8RS58"/>
<evidence type="ECO:0000313" key="1">
    <source>
        <dbReference type="EMBL" id="QCO19532.1"/>
    </source>
</evidence>
<keyword evidence="1" id="KW-0614">Plasmid</keyword>
<proteinExistence type="predicted"/>
<protein>
    <submittedName>
        <fullName evidence="1">Uncharacterized protein</fullName>
    </submittedName>
</protein>